<dbReference type="AlphaFoldDB" id="A0AAN7CK31"/>
<sequence length="91" mass="10635">MTSSPFDTQAGPHRCDRINPRTRKPCNKVFSRPYDLTRHEDTFHNARKQKIRCRLCTNEKTFSRPDTLTRHHQRIHSGVTIPSKAPERPGL</sequence>
<keyword evidence="1" id="KW-0863">Zinc-finger</keyword>
<feature type="domain" description="C2H2-type" evidence="3">
    <location>
        <begin position="13"/>
        <end position="49"/>
    </location>
</feature>
<accession>A0AAN7CK31</accession>
<evidence type="ECO:0000256" key="2">
    <source>
        <dbReference type="SAM" id="MobiDB-lite"/>
    </source>
</evidence>
<evidence type="ECO:0000313" key="5">
    <source>
        <dbReference type="Proteomes" id="UP001303647"/>
    </source>
</evidence>
<organism evidence="4 5">
    <name type="scientific">Corynascus novoguineensis</name>
    <dbReference type="NCBI Taxonomy" id="1126955"/>
    <lineage>
        <taxon>Eukaryota</taxon>
        <taxon>Fungi</taxon>
        <taxon>Dikarya</taxon>
        <taxon>Ascomycota</taxon>
        <taxon>Pezizomycotina</taxon>
        <taxon>Sordariomycetes</taxon>
        <taxon>Sordariomycetidae</taxon>
        <taxon>Sordariales</taxon>
        <taxon>Chaetomiaceae</taxon>
        <taxon>Corynascus</taxon>
    </lineage>
</organism>
<reference evidence="4" key="1">
    <citation type="journal article" date="2023" name="Mol. Phylogenet. Evol.">
        <title>Genome-scale phylogeny and comparative genomics of the fungal order Sordariales.</title>
        <authorList>
            <person name="Hensen N."/>
            <person name="Bonometti L."/>
            <person name="Westerberg I."/>
            <person name="Brannstrom I.O."/>
            <person name="Guillou S."/>
            <person name="Cros-Aarteil S."/>
            <person name="Calhoun S."/>
            <person name="Haridas S."/>
            <person name="Kuo A."/>
            <person name="Mondo S."/>
            <person name="Pangilinan J."/>
            <person name="Riley R."/>
            <person name="LaButti K."/>
            <person name="Andreopoulos B."/>
            <person name="Lipzen A."/>
            <person name="Chen C."/>
            <person name="Yan M."/>
            <person name="Daum C."/>
            <person name="Ng V."/>
            <person name="Clum A."/>
            <person name="Steindorff A."/>
            <person name="Ohm R.A."/>
            <person name="Martin F."/>
            <person name="Silar P."/>
            <person name="Natvig D.O."/>
            <person name="Lalanne C."/>
            <person name="Gautier V."/>
            <person name="Ament-Velasquez S.L."/>
            <person name="Kruys A."/>
            <person name="Hutchinson M.I."/>
            <person name="Powell A.J."/>
            <person name="Barry K."/>
            <person name="Miller A.N."/>
            <person name="Grigoriev I.V."/>
            <person name="Debuchy R."/>
            <person name="Gladieux P."/>
            <person name="Hiltunen Thoren M."/>
            <person name="Johannesson H."/>
        </authorList>
    </citation>
    <scope>NUCLEOTIDE SEQUENCE</scope>
    <source>
        <strain evidence="4">CBS 359.72</strain>
    </source>
</reference>
<proteinExistence type="predicted"/>
<dbReference type="Proteomes" id="UP001303647">
    <property type="component" value="Unassembled WGS sequence"/>
</dbReference>
<dbReference type="PROSITE" id="PS50157">
    <property type="entry name" value="ZINC_FINGER_C2H2_2"/>
    <property type="match status" value="1"/>
</dbReference>
<keyword evidence="5" id="KW-1185">Reference proteome</keyword>
<reference evidence="4" key="2">
    <citation type="submission" date="2023-05" db="EMBL/GenBank/DDBJ databases">
        <authorList>
            <consortium name="Lawrence Berkeley National Laboratory"/>
            <person name="Steindorff A."/>
            <person name="Hensen N."/>
            <person name="Bonometti L."/>
            <person name="Westerberg I."/>
            <person name="Brannstrom I.O."/>
            <person name="Guillou S."/>
            <person name="Cros-Aarteil S."/>
            <person name="Calhoun S."/>
            <person name="Haridas S."/>
            <person name="Kuo A."/>
            <person name="Mondo S."/>
            <person name="Pangilinan J."/>
            <person name="Riley R."/>
            <person name="Labutti K."/>
            <person name="Andreopoulos B."/>
            <person name="Lipzen A."/>
            <person name="Chen C."/>
            <person name="Yanf M."/>
            <person name="Daum C."/>
            <person name="Ng V."/>
            <person name="Clum A."/>
            <person name="Ohm R."/>
            <person name="Martin F."/>
            <person name="Silar P."/>
            <person name="Natvig D."/>
            <person name="Lalanne C."/>
            <person name="Gautier V."/>
            <person name="Ament-Velasquez S.L."/>
            <person name="Kruys A."/>
            <person name="Hutchinson M.I."/>
            <person name="Powell A.J."/>
            <person name="Barry K."/>
            <person name="Miller A.N."/>
            <person name="Grigoriev I.V."/>
            <person name="Debuchy R."/>
            <person name="Gladieux P."/>
            <person name="Thoren M.H."/>
            <person name="Johannesson H."/>
        </authorList>
    </citation>
    <scope>NUCLEOTIDE SEQUENCE</scope>
    <source>
        <strain evidence="4">CBS 359.72</strain>
    </source>
</reference>
<dbReference type="InterPro" id="IPR051061">
    <property type="entry name" value="Zinc_finger_trans_reg"/>
</dbReference>
<dbReference type="InterPro" id="IPR013087">
    <property type="entry name" value="Znf_C2H2_type"/>
</dbReference>
<dbReference type="PANTHER" id="PTHR46179:SF19">
    <property type="entry name" value="C2H2 FINGER DOMAIN TRANSCRIPTION FACTOR (EUROFUNG)-RELATED"/>
    <property type="match status" value="1"/>
</dbReference>
<dbReference type="GO" id="GO:0006357">
    <property type="term" value="P:regulation of transcription by RNA polymerase II"/>
    <property type="evidence" value="ECO:0007669"/>
    <property type="project" value="TreeGrafter"/>
</dbReference>
<dbReference type="GO" id="GO:0005634">
    <property type="term" value="C:nucleus"/>
    <property type="evidence" value="ECO:0007669"/>
    <property type="project" value="TreeGrafter"/>
</dbReference>
<dbReference type="EMBL" id="MU857885">
    <property type="protein sequence ID" value="KAK4243086.1"/>
    <property type="molecule type" value="Genomic_DNA"/>
</dbReference>
<keyword evidence="1" id="KW-0862">Zinc</keyword>
<gene>
    <name evidence="4" type="ORF">C7999DRAFT_45020</name>
</gene>
<evidence type="ECO:0000259" key="3">
    <source>
        <dbReference type="PROSITE" id="PS50157"/>
    </source>
</evidence>
<name>A0AAN7CK31_9PEZI</name>
<evidence type="ECO:0000256" key="1">
    <source>
        <dbReference type="PROSITE-ProRule" id="PRU00042"/>
    </source>
</evidence>
<dbReference type="Gene3D" id="3.30.160.60">
    <property type="entry name" value="Classic Zinc Finger"/>
    <property type="match status" value="1"/>
</dbReference>
<protein>
    <recommendedName>
        <fullName evidence="3">C2H2-type domain-containing protein</fullName>
    </recommendedName>
</protein>
<comment type="caution">
    <text evidence="4">The sequence shown here is derived from an EMBL/GenBank/DDBJ whole genome shotgun (WGS) entry which is preliminary data.</text>
</comment>
<dbReference type="Pfam" id="PF00096">
    <property type="entry name" value="zf-C2H2"/>
    <property type="match status" value="2"/>
</dbReference>
<feature type="region of interest" description="Disordered" evidence="2">
    <location>
        <begin position="64"/>
        <end position="91"/>
    </location>
</feature>
<keyword evidence="1" id="KW-0479">Metal-binding</keyword>
<feature type="region of interest" description="Disordered" evidence="2">
    <location>
        <begin position="1"/>
        <end position="26"/>
    </location>
</feature>
<dbReference type="PANTHER" id="PTHR46179">
    <property type="entry name" value="ZINC FINGER PROTEIN"/>
    <property type="match status" value="1"/>
</dbReference>
<dbReference type="GO" id="GO:0008270">
    <property type="term" value="F:zinc ion binding"/>
    <property type="evidence" value="ECO:0007669"/>
    <property type="project" value="UniProtKB-KW"/>
</dbReference>
<evidence type="ECO:0000313" key="4">
    <source>
        <dbReference type="EMBL" id="KAK4243086.1"/>
    </source>
</evidence>